<accession>A0A8I1L0R3</accession>
<dbReference type="InterPro" id="IPR008258">
    <property type="entry name" value="Transglycosylase_SLT_dom_1"/>
</dbReference>
<dbReference type="SUPFAM" id="SSF53955">
    <property type="entry name" value="Lysozyme-like"/>
    <property type="match status" value="1"/>
</dbReference>
<dbReference type="Pfam" id="PF01464">
    <property type="entry name" value="SLT"/>
    <property type="match status" value="1"/>
</dbReference>
<dbReference type="InterPro" id="IPR023346">
    <property type="entry name" value="Lysozyme-like_dom_sf"/>
</dbReference>
<feature type="compositionally biased region" description="Low complexity" evidence="1">
    <location>
        <begin position="15"/>
        <end position="26"/>
    </location>
</feature>
<evidence type="ECO:0000313" key="3">
    <source>
        <dbReference type="EMBL" id="MBK1446490.1"/>
    </source>
</evidence>
<dbReference type="EMBL" id="JAEFCT010000021">
    <property type="protein sequence ID" value="MBK1446490.1"/>
    <property type="molecule type" value="Genomic_DNA"/>
</dbReference>
<evidence type="ECO:0000259" key="2">
    <source>
        <dbReference type="Pfam" id="PF01464"/>
    </source>
</evidence>
<proteinExistence type="predicted"/>
<comment type="caution">
    <text evidence="3">The sequence shown here is derived from an EMBL/GenBank/DDBJ whole genome shotgun (WGS) entry which is preliminary data.</text>
</comment>
<evidence type="ECO:0000313" key="4">
    <source>
        <dbReference type="Proteomes" id="UP000660083"/>
    </source>
</evidence>
<gene>
    <name evidence="3" type="ORF">JDA50_19015</name>
</gene>
<protein>
    <submittedName>
        <fullName evidence="3">Transglycosylase SLT domain-containing protein</fullName>
    </submittedName>
</protein>
<organism evidence="3 4">
    <name type="scientific">Acinetobacter pittii</name>
    <name type="common">Acinetobacter genomosp. 3</name>
    <dbReference type="NCBI Taxonomy" id="48296"/>
    <lineage>
        <taxon>Bacteria</taxon>
        <taxon>Pseudomonadati</taxon>
        <taxon>Pseudomonadota</taxon>
        <taxon>Gammaproteobacteria</taxon>
        <taxon>Moraxellales</taxon>
        <taxon>Moraxellaceae</taxon>
        <taxon>Acinetobacter</taxon>
        <taxon>Acinetobacter calcoaceticus/baumannii complex</taxon>
    </lineage>
</organism>
<name>A0A8I1L0R3_ACIPI</name>
<sequence>MRIPQFDRQVSDNNVPSVQVSGGVSPSEAASLVGNKMDGLVGALNSGLKAYQEYQDESDRVRVIDAQNKLAELKQHLQNNDVDGFINKKGVDVVSFDDGEGGNFVDYYSQAYQDGVGEIASSLGNNRQRALFKEMSERDSVQFKGALQNYFVRENDVYQQSVYSSSAERFIREINENPADFNKIDESRENLKASIGKLIALNGKSGTEAENMYLKSISGAHLNNINAFIENGELKAAITYKNKYGEELALVDQSRVDQKIHQKLEEQQVEMLVNRATTGTQEYSNPALNAPPQASAAIAKELKALTPEQMKNIKYNDQRLDVYTVHAAKEKGMEWAAPLLLGLRLAGERSDNSAVSNKGARSVMQFIPSTWHGADTQKNGYKWDRQSGRERDIDNPADTIDAALDFVSDISKKFKTKDPMVIAAYYHGGDDDARRVLAGGQPKGPIGRGYLARMDKWLSQDFGDYAKKPAKTREQAQEEIWNSDVPLDVKNKALSLTDRYYSGLDKAKEEKQDQVYDYYFKAINAGKFSYDQIPAVDINALEPNQIRSLESVSNAKFKKEIKTDSTVYSMIMLNKEELFKGKPQSVLHQYADKLSPSDYRAVTKMFIDVNAPSKDGKKDDSLEVSPKTVSDYLNPYLPMLGITNKNNKNQIDHYAAVQADVTQTLREAEARKGSKLTKDEFSRAVLKTIGLNTKITTSRSLFGVSVGDSESTLNRIYSVKSKDDIAPNTQKKIDDLFKKQGRDLSKVTLAEYLNAYYSMARRGF</sequence>
<evidence type="ECO:0000256" key="1">
    <source>
        <dbReference type="SAM" id="MobiDB-lite"/>
    </source>
</evidence>
<dbReference type="AlphaFoldDB" id="A0A8I1L0R3"/>
<reference evidence="3" key="1">
    <citation type="submission" date="2020-12" db="EMBL/GenBank/DDBJ databases">
        <authorList>
            <person name="Chopjitt P."/>
        </authorList>
    </citation>
    <scope>NUCLEOTIDE SEQUENCE</scope>
    <source>
        <strain evidence="3">AP1</strain>
    </source>
</reference>
<dbReference type="RefSeq" id="WP_200005369.1">
    <property type="nucleotide sequence ID" value="NZ_JAEFCT010000021.1"/>
</dbReference>
<feature type="region of interest" description="Disordered" evidence="1">
    <location>
        <begin position="1"/>
        <end position="26"/>
    </location>
</feature>
<feature type="domain" description="Transglycosylase SLT" evidence="2">
    <location>
        <begin position="351"/>
        <end position="432"/>
    </location>
</feature>
<dbReference type="Gene3D" id="1.10.530.10">
    <property type="match status" value="1"/>
</dbReference>
<dbReference type="Proteomes" id="UP000660083">
    <property type="component" value="Unassembled WGS sequence"/>
</dbReference>